<dbReference type="OrthoDB" id="10045365at2759"/>
<dbReference type="GO" id="GO:0005102">
    <property type="term" value="F:signaling receptor binding"/>
    <property type="evidence" value="ECO:0007669"/>
    <property type="project" value="TreeGrafter"/>
</dbReference>
<keyword evidence="3" id="KW-0245">EGF-like domain</keyword>
<evidence type="ECO:0000313" key="7">
    <source>
        <dbReference type="Proteomes" id="UP000663832"/>
    </source>
</evidence>
<accession>A0A813S1J8</accession>
<gene>
    <name evidence="6" type="ORF">BJG266_LOCUS4799</name>
    <name evidence="5" type="ORF">QVE165_LOCUS1893</name>
</gene>
<keyword evidence="2 3" id="KW-1015">Disulfide bond</keyword>
<keyword evidence="7" id="KW-1185">Reference proteome</keyword>
<dbReference type="AlphaFoldDB" id="A0A813S1J8"/>
<evidence type="ECO:0000256" key="2">
    <source>
        <dbReference type="ARBA" id="ARBA00023157"/>
    </source>
</evidence>
<reference evidence="6" key="1">
    <citation type="submission" date="2021-02" db="EMBL/GenBank/DDBJ databases">
        <authorList>
            <person name="Nowell W R."/>
        </authorList>
    </citation>
    <scope>NUCLEOTIDE SEQUENCE</scope>
</reference>
<name>A0A813S1J8_9BILA</name>
<sequence>MPCFIFLLPWIESKQVGSINNMILLSSATSIASINSSCDKCICMMILTDNIVGITCLQNQTCLLFSNYSLSYTINSSLGGSFHFLIIPPEQQFSTDKTTVSCTSNCMNNGTCLFSNVCLCTSEWNGTYCEIPVCSPPCENFGNCTSPGVCTCYYDWTGSYCQIVQTILWTFDNTFNDLSGQFIGVGSNSPTYTAGINGYGSALALNGTHNQCVIVYPYLNMSYMSFTWEFWIYPTIALPSDTTFISQCFNVSKDQCLLFMIRYDKILFSFWYDDVSGLTVFPVNKWSHVTLIYDLITNKKFIYLNGILEHAQHSNGSLRADFVNLTIGCREMGKGAAYDKFFTGYIDQMLYNSRVKNASEILNDATLVTYHRFLSNASLIDSGPNYINGSWGGGAVSIPSGIVNQAIDFPTNGSYFQLSGLVLLGTSNWPLSLSLWFKINSLTDTSSIVYLSNAIQCIEMITLLYNGTIQIQIFNGTMNNIILGPVMHIGIWNHIIYTFSTIHGMKLYVNGSLYRSIMTTYSTNDSPVTLTFGNSLLNTTCGYLNQQFYGSIDEVRLYSRELNATDIVQLYTNP</sequence>
<dbReference type="SMART" id="SM00181">
    <property type="entry name" value="EGF"/>
    <property type="match status" value="2"/>
</dbReference>
<organism evidence="6 8">
    <name type="scientific">Adineta steineri</name>
    <dbReference type="NCBI Taxonomy" id="433720"/>
    <lineage>
        <taxon>Eukaryota</taxon>
        <taxon>Metazoa</taxon>
        <taxon>Spiralia</taxon>
        <taxon>Gnathifera</taxon>
        <taxon>Rotifera</taxon>
        <taxon>Eurotatoria</taxon>
        <taxon>Bdelloidea</taxon>
        <taxon>Adinetida</taxon>
        <taxon>Adinetidae</taxon>
        <taxon>Adineta</taxon>
    </lineage>
</organism>
<dbReference type="InterPro" id="IPR000742">
    <property type="entry name" value="EGF"/>
</dbReference>
<dbReference type="SUPFAM" id="SSF49899">
    <property type="entry name" value="Concanavalin A-like lectins/glucanases"/>
    <property type="match status" value="2"/>
</dbReference>
<evidence type="ECO:0000256" key="3">
    <source>
        <dbReference type="PROSITE-ProRule" id="PRU00076"/>
    </source>
</evidence>
<dbReference type="Gene3D" id="2.60.120.200">
    <property type="match status" value="2"/>
</dbReference>
<dbReference type="PROSITE" id="PS50026">
    <property type="entry name" value="EGF_3"/>
    <property type="match status" value="1"/>
</dbReference>
<evidence type="ECO:0000259" key="4">
    <source>
        <dbReference type="PROSITE" id="PS50026"/>
    </source>
</evidence>
<comment type="caution">
    <text evidence="6">The sequence shown here is derived from an EMBL/GenBank/DDBJ whole genome shotgun (WGS) entry which is preliminary data.</text>
</comment>
<dbReference type="InterPro" id="IPR050969">
    <property type="entry name" value="Dev_Signal_Modulators"/>
</dbReference>
<dbReference type="PROSITE" id="PS00022">
    <property type="entry name" value="EGF_1"/>
    <property type="match status" value="1"/>
</dbReference>
<dbReference type="GO" id="GO:0009986">
    <property type="term" value="C:cell surface"/>
    <property type="evidence" value="ECO:0007669"/>
    <property type="project" value="TreeGrafter"/>
</dbReference>
<feature type="disulfide bond" evidence="3">
    <location>
        <begin position="134"/>
        <end position="144"/>
    </location>
</feature>
<proteinExistence type="predicted"/>
<dbReference type="GO" id="GO:0005576">
    <property type="term" value="C:extracellular region"/>
    <property type="evidence" value="ECO:0007669"/>
    <property type="project" value="TreeGrafter"/>
</dbReference>
<evidence type="ECO:0000313" key="5">
    <source>
        <dbReference type="EMBL" id="CAF0758130.1"/>
    </source>
</evidence>
<feature type="domain" description="EGF-like" evidence="4">
    <location>
        <begin position="130"/>
        <end position="162"/>
    </location>
</feature>
<evidence type="ECO:0000313" key="6">
    <source>
        <dbReference type="EMBL" id="CAF0793438.1"/>
    </source>
</evidence>
<dbReference type="EMBL" id="CAJNOI010000012">
    <property type="protein sequence ID" value="CAF0793438.1"/>
    <property type="molecule type" value="Genomic_DNA"/>
</dbReference>
<evidence type="ECO:0000256" key="1">
    <source>
        <dbReference type="ARBA" id="ARBA00022729"/>
    </source>
</evidence>
<feature type="disulfide bond" evidence="3">
    <location>
        <begin position="152"/>
        <end position="161"/>
    </location>
</feature>
<keyword evidence="1" id="KW-0732">Signal</keyword>
<dbReference type="PANTHER" id="PTHR14949:SF54">
    <property type="entry name" value="VWFD DOMAIN-CONTAINING PROTEIN"/>
    <property type="match status" value="1"/>
</dbReference>
<dbReference type="Pfam" id="PF13385">
    <property type="entry name" value="Laminin_G_3"/>
    <property type="match status" value="2"/>
</dbReference>
<protein>
    <recommendedName>
        <fullName evidence="4">EGF-like domain-containing protein</fullName>
    </recommendedName>
</protein>
<evidence type="ECO:0000313" key="8">
    <source>
        <dbReference type="Proteomes" id="UP000663877"/>
    </source>
</evidence>
<dbReference type="EMBL" id="CAJNOM010000006">
    <property type="protein sequence ID" value="CAF0758130.1"/>
    <property type="molecule type" value="Genomic_DNA"/>
</dbReference>
<dbReference type="PANTHER" id="PTHR14949">
    <property type="entry name" value="EGF-LIKE-DOMAIN, MULTIPLE 7, 8"/>
    <property type="match status" value="1"/>
</dbReference>
<dbReference type="InterPro" id="IPR013320">
    <property type="entry name" value="ConA-like_dom_sf"/>
</dbReference>
<dbReference type="Proteomes" id="UP000663877">
    <property type="component" value="Unassembled WGS sequence"/>
</dbReference>
<dbReference type="Gene3D" id="2.10.25.10">
    <property type="entry name" value="Laminin"/>
    <property type="match status" value="1"/>
</dbReference>
<dbReference type="Proteomes" id="UP000663832">
    <property type="component" value="Unassembled WGS sequence"/>
</dbReference>
<comment type="caution">
    <text evidence="3">Lacks conserved residue(s) required for the propagation of feature annotation.</text>
</comment>